<evidence type="ECO:0000313" key="4">
    <source>
        <dbReference type="EMBL" id="CAL8073582.1"/>
    </source>
</evidence>
<feature type="domain" description="Cytidyltransferase-like" evidence="3">
    <location>
        <begin position="180"/>
        <end position="321"/>
    </location>
</feature>
<dbReference type="InterPro" id="IPR027417">
    <property type="entry name" value="P-loop_NTPase"/>
</dbReference>
<dbReference type="Pfam" id="PF01467">
    <property type="entry name" value="CTP_transf_like"/>
    <property type="match status" value="1"/>
</dbReference>
<dbReference type="HAMAP" id="MF_00376">
    <property type="entry name" value="Dephospho_CoA_kinase"/>
    <property type="match status" value="1"/>
</dbReference>
<evidence type="ECO:0000256" key="2">
    <source>
        <dbReference type="ARBA" id="ARBA00022840"/>
    </source>
</evidence>
<gene>
    <name evidence="4" type="ORF">ODALV1_LOCUS2649</name>
</gene>
<dbReference type="SUPFAM" id="SSF52540">
    <property type="entry name" value="P-loop containing nucleoside triphosphate hydrolases"/>
    <property type="match status" value="1"/>
</dbReference>
<dbReference type="NCBIfam" id="NF001985">
    <property type="entry name" value="PRK00777.1"/>
    <property type="match status" value="1"/>
</dbReference>
<dbReference type="Gene3D" id="3.40.50.620">
    <property type="entry name" value="HUPs"/>
    <property type="match status" value="1"/>
</dbReference>
<reference evidence="4 5" key="1">
    <citation type="submission" date="2024-08" db="EMBL/GenBank/DDBJ databases">
        <authorList>
            <person name="Cucini C."/>
            <person name="Frati F."/>
        </authorList>
    </citation>
    <scope>NUCLEOTIDE SEQUENCE [LARGE SCALE GENOMIC DNA]</scope>
</reference>
<dbReference type="PANTHER" id="PTHR10695">
    <property type="entry name" value="DEPHOSPHO-COA KINASE-RELATED"/>
    <property type="match status" value="1"/>
</dbReference>
<dbReference type="Gene3D" id="3.40.50.300">
    <property type="entry name" value="P-loop containing nucleotide triphosphate hydrolases"/>
    <property type="match status" value="1"/>
</dbReference>
<dbReference type="InterPro" id="IPR014729">
    <property type="entry name" value="Rossmann-like_a/b/a_fold"/>
</dbReference>
<evidence type="ECO:0000259" key="3">
    <source>
        <dbReference type="Pfam" id="PF01467"/>
    </source>
</evidence>
<dbReference type="PROSITE" id="PS51219">
    <property type="entry name" value="DPCK"/>
    <property type="match status" value="1"/>
</dbReference>
<keyword evidence="2" id="KW-0067">ATP-binding</keyword>
<dbReference type="CDD" id="cd02164">
    <property type="entry name" value="PPAT_CoAS"/>
    <property type="match status" value="1"/>
</dbReference>
<keyword evidence="5" id="KW-1185">Reference proteome</keyword>
<evidence type="ECO:0000313" key="5">
    <source>
        <dbReference type="Proteomes" id="UP001642540"/>
    </source>
</evidence>
<dbReference type="InterPro" id="IPR004821">
    <property type="entry name" value="Cyt_trans-like"/>
</dbReference>
<name>A0ABP1PSC3_9HEXA</name>
<dbReference type="NCBIfam" id="TIGR00152">
    <property type="entry name" value="dephospho-CoA kinase"/>
    <property type="match status" value="1"/>
</dbReference>
<dbReference type="PANTHER" id="PTHR10695:SF46">
    <property type="entry name" value="BIFUNCTIONAL COENZYME A SYNTHASE-RELATED"/>
    <property type="match status" value="1"/>
</dbReference>
<dbReference type="CDD" id="cd02022">
    <property type="entry name" value="DPCK"/>
    <property type="match status" value="1"/>
</dbReference>
<sequence length="543" mass="60921">MASNGLLLFTSTRCVLSSSRVKYNLQNAANRLVAGVLYVYQWLPSHSGVPSSAGGGVQVEDVATQISRCSLVASRVYCQAQHHCPRLDVRCLYQKSLENGSIRPSVPIDLVMVERNTGEENTITQNVVRNFVSQNFRVSNPDFEIEFVNSEREATPLEDGQNPSTEVPLVPFSRLFNKVVLGGTFDRMHNAHKILLTESAIRCHKEVIVGVTDDNMVKKKTLYELIETCEKRQERVSTFLQDLAPHINSRVVPISDPFGPTIVEKELDLLVVSAETIAGGEKINQIRKEKDMQQLEVHAISVYADPKKMNDMEEDKISSSSQRIRMLGDRLKPPLKSPSLPYIIGLTGGTCCGKTSISAFLERHGVRSINCDMLGHDAYKEGTKCFQQVIQTFGQDVLCPSGNTINRKVLARKVFSSSTELAKLNSIVWPEIKRLILEGIEYHTKQGAKAIILDAAILLEANWDNLCHDIWVTIIPKEEAIKRVQSRDKVSQEDAERRVGSQVSNHERAKRATFLFSTLWEEEFTRSQILKAWGNIESTIKKL</sequence>
<keyword evidence="1" id="KW-0547">Nucleotide-binding</keyword>
<comment type="caution">
    <text evidence="4">The sequence shown here is derived from an EMBL/GenBank/DDBJ whole genome shotgun (WGS) entry which is preliminary data.</text>
</comment>
<dbReference type="Pfam" id="PF01121">
    <property type="entry name" value="CoaE"/>
    <property type="match status" value="1"/>
</dbReference>
<accession>A0ABP1PSC3</accession>
<dbReference type="SUPFAM" id="SSF52374">
    <property type="entry name" value="Nucleotidylyl transferase"/>
    <property type="match status" value="1"/>
</dbReference>
<dbReference type="EMBL" id="CAXLJM020000007">
    <property type="protein sequence ID" value="CAL8073582.1"/>
    <property type="molecule type" value="Genomic_DNA"/>
</dbReference>
<proteinExistence type="inferred from homology"/>
<evidence type="ECO:0000256" key="1">
    <source>
        <dbReference type="ARBA" id="ARBA00022741"/>
    </source>
</evidence>
<organism evidence="4 5">
    <name type="scientific">Orchesella dallaii</name>
    <dbReference type="NCBI Taxonomy" id="48710"/>
    <lineage>
        <taxon>Eukaryota</taxon>
        <taxon>Metazoa</taxon>
        <taxon>Ecdysozoa</taxon>
        <taxon>Arthropoda</taxon>
        <taxon>Hexapoda</taxon>
        <taxon>Collembola</taxon>
        <taxon>Entomobryomorpha</taxon>
        <taxon>Entomobryoidea</taxon>
        <taxon>Orchesellidae</taxon>
        <taxon>Orchesellinae</taxon>
        <taxon>Orchesella</taxon>
    </lineage>
</organism>
<dbReference type="InterPro" id="IPR001977">
    <property type="entry name" value="Depp_CoAkinase"/>
</dbReference>
<protein>
    <recommendedName>
        <fullName evidence="3">Cytidyltransferase-like domain-containing protein</fullName>
    </recommendedName>
</protein>
<dbReference type="Proteomes" id="UP001642540">
    <property type="component" value="Unassembled WGS sequence"/>
</dbReference>